<proteinExistence type="predicted"/>
<dbReference type="PANTHER" id="PTHR31398">
    <property type="entry name" value="MEIOTIC NUCLEAR DIVISION PROTEIN 1 HOMOLOG"/>
    <property type="match status" value="1"/>
</dbReference>
<dbReference type="GO" id="GO:0007131">
    <property type="term" value="P:reciprocal meiotic recombination"/>
    <property type="evidence" value="ECO:0007669"/>
    <property type="project" value="TreeGrafter"/>
</dbReference>
<protein>
    <submittedName>
        <fullName evidence="1">Uncharacterized protein</fullName>
    </submittedName>
</protein>
<dbReference type="Proteomes" id="UP000039865">
    <property type="component" value="Unassembled WGS sequence"/>
</dbReference>
<evidence type="ECO:0000313" key="2">
    <source>
        <dbReference type="Proteomes" id="UP000039865"/>
    </source>
</evidence>
<organism evidence="1 2">
    <name type="scientific">Stylonychia lemnae</name>
    <name type="common">Ciliate</name>
    <dbReference type="NCBI Taxonomy" id="5949"/>
    <lineage>
        <taxon>Eukaryota</taxon>
        <taxon>Sar</taxon>
        <taxon>Alveolata</taxon>
        <taxon>Ciliophora</taxon>
        <taxon>Intramacronucleata</taxon>
        <taxon>Spirotrichea</taxon>
        <taxon>Stichotrichia</taxon>
        <taxon>Sporadotrichida</taxon>
        <taxon>Oxytrichidae</taxon>
        <taxon>Stylonychinae</taxon>
        <taxon>Stylonychia</taxon>
    </lineage>
</organism>
<name>A0A078A9L8_STYLE</name>
<dbReference type="EMBL" id="CCKQ01006204">
    <property type="protein sequence ID" value="CDW77493.1"/>
    <property type="molecule type" value="Genomic_DNA"/>
</dbReference>
<gene>
    <name evidence="1" type="primary">Contig2021.g2182</name>
    <name evidence="1" type="ORF">STYLEM_6456</name>
</gene>
<dbReference type="OrthoDB" id="289648at2759"/>
<sequence>MRYLWKTNNSYISEQLNIQIKHWRALNYNYKIVHIDLLPIRGSESVSLSIINDWSQTITPIIHRYALVSISQMSFGFVVKDETLVWETREDDFPLIRCPPGRFLGEKKITETLNIESSFLCPDNFNLTLQGSFTSKQAKFLRINVRRCEESRLKKIYPNETCASSTEIDKVFENMQLFIPMFNQYFDDYDHSPNPIKTTIQNSYFTTLPNVAQSYFMKISQNKAVIRDSYLSNNIHEQTFLYYTIRQEYQFNKLHDSTFSPIQITVALDENFKQTIRETYTLADALSNTGGFMQIVNIIAMFLVSGIQNKLYYFSIIKELLIHKEYQPKQRVKGRFEFLMEEKSVNGMISTKLKDNEDLLNQTNRKETNINSSRSYNKMELLGLIKQ</sequence>
<reference evidence="1 2" key="1">
    <citation type="submission" date="2014-06" db="EMBL/GenBank/DDBJ databases">
        <authorList>
            <person name="Swart Estienne"/>
        </authorList>
    </citation>
    <scope>NUCLEOTIDE SEQUENCE [LARGE SCALE GENOMIC DNA]</scope>
    <source>
        <strain evidence="1 2">130c</strain>
    </source>
</reference>
<accession>A0A078A9L8</accession>
<dbReference type="GO" id="GO:0005634">
    <property type="term" value="C:nucleus"/>
    <property type="evidence" value="ECO:0007669"/>
    <property type="project" value="TreeGrafter"/>
</dbReference>
<dbReference type="PANTHER" id="PTHR31398:SF0">
    <property type="entry name" value="MEIOTIC NUCLEAR DIVISION PROTEIN 1 HOMOLOG"/>
    <property type="match status" value="1"/>
</dbReference>
<dbReference type="AlphaFoldDB" id="A0A078A9L8"/>
<evidence type="ECO:0000313" key="1">
    <source>
        <dbReference type="EMBL" id="CDW77493.1"/>
    </source>
</evidence>
<keyword evidence="2" id="KW-1185">Reference proteome</keyword>
<dbReference type="InParanoid" id="A0A078A9L8"/>